<accession>A0A2P1CBH5</accession>
<evidence type="ECO:0000313" key="1">
    <source>
        <dbReference type="EMBL" id="AVJ48245.1"/>
    </source>
</evidence>
<dbReference type="Proteomes" id="UP000240649">
    <property type="component" value="Segment"/>
</dbReference>
<reference evidence="1 2" key="1">
    <citation type="submission" date="2018-01" db="EMBL/GenBank/DDBJ databases">
        <title>Draft Genome Sequence of Salmonella Enteritidis Phage SE131.</title>
        <authorList>
            <person name="Kim Y."/>
            <person name="Han B.K."/>
            <person name="Kim H."/>
            <person name="Kim D."/>
        </authorList>
    </citation>
    <scope>NUCLEOTIDE SEQUENCE [LARGE SCALE GENOMIC DNA]</scope>
</reference>
<dbReference type="GeneID" id="77948364"/>
<sequence>MKVYVLETMDYDELIDEFEPWEFQGVYLLLEMAEHDAEVSACSDFRITEYEVICPS</sequence>
<organism evidence="1 2">
    <name type="scientific">Salmonella phage SE131</name>
    <dbReference type="NCBI Taxonomy" id="2081631"/>
    <lineage>
        <taxon>Viruses</taxon>
        <taxon>Duplodnaviria</taxon>
        <taxon>Heunggongvirae</taxon>
        <taxon>Uroviricota</taxon>
        <taxon>Caudoviricetes</taxon>
        <taxon>Grimontviridae</taxon>
        <taxon>Moazamivirus</taxon>
        <taxon>Moazamivirus SE131</taxon>
    </lineage>
</organism>
<keyword evidence="2" id="KW-1185">Reference proteome</keyword>
<dbReference type="KEGG" id="vg:77948364"/>
<proteinExistence type="predicted"/>
<protein>
    <submittedName>
        <fullName evidence="1">Uncharacterized protein</fullName>
    </submittedName>
</protein>
<dbReference type="RefSeq" id="YP_010672094.1">
    <property type="nucleotide sequence ID" value="NC_070974.1"/>
</dbReference>
<evidence type="ECO:0000313" key="2">
    <source>
        <dbReference type="Proteomes" id="UP000240649"/>
    </source>
</evidence>
<name>A0A2P1CBH5_9CAUD</name>
<dbReference type="EMBL" id="MG873442">
    <property type="protein sequence ID" value="AVJ48245.1"/>
    <property type="molecule type" value="Genomic_DNA"/>
</dbReference>